<evidence type="ECO:0000313" key="2">
    <source>
        <dbReference type="Proteomes" id="UP000316270"/>
    </source>
</evidence>
<protein>
    <submittedName>
        <fullName evidence="1">Uncharacterized protein</fullName>
    </submittedName>
</protein>
<reference evidence="1 2" key="1">
    <citation type="submission" date="2019-07" db="EMBL/GenBank/DDBJ databases">
        <title>Finished genome of Venturia effusa.</title>
        <authorList>
            <person name="Young C.A."/>
            <person name="Cox M.P."/>
            <person name="Ganley A.R.D."/>
            <person name="David W.J."/>
        </authorList>
    </citation>
    <scope>NUCLEOTIDE SEQUENCE [LARGE SCALE GENOMIC DNA]</scope>
    <source>
        <strain evidence="2">albino</strain>
    </source>
</reference>
<keyword evidence="2" id="KW-1185">Reference proteome</keyword>
<gene>
    <name evidence="1" type="ORF">FKW77_003530</name>
</gene>
<accession>A0A517LAR8</accession>
<dbReference type="EMBL" id="CP042192">
    <property type="protein sequence ID" value="QDS72715.1"/>
    <property type="molecule type" value="Genomic_DNA"/>
</dbReference>
<dbReference type="AlphaFoldDB" id="A0A517LAR8"/>
<proteinExistence type="predicted"/>
<organism evidence="1 2">
    <name type="scientific">Venturia effusa</name>
    <dbReference type="NCBI Taxonomy" id="50376"/>
    <lineage>
        <taxon>Eukaryota</taxon>
        <taxon>Fungi</taxon>
        <taxon>Dikarya</taxon>
        <taxon>Ascomycota</taxon>
        <taxon>Pezizomycotina</taxon>
        <taxon>Dothideomycetes</taxon>
        <taxon>Pleosporomycetidae</taxon>
        <taxon>Venturiales</taxon>
        <taxon>Venturiaceae</taxon>
        <taxon>Venturia</taxon>
    </lineage>
</organism>
<dbReference type="Proteomes" id="UP000316270">
    <property type="component" value="Chromosome 8"/>
</dbReference>
<name>A0A517LAR8_9PEZI</name>
<evidence type="ECO:0000313" key="1">
    <source>
        <dbReference type="EMBL" id="QDS72715.1"/>
    </source>
</evidence>
<sequence>MSSRTFYGAVAPTVTAAQRAEIEIEAEQKGEQKHELAPSASFSTMPAELRLKVIHHMAGFDEEYLKNHGKLLFSRAEGRANGEVLYRTNLPFIGLTVERLWGVPTKSSTHVSFVGKAVTISDASLFSDGFDGNVASVAGNDAFVVTHANFKTIQVPTSALRLPAFGIQQSAPAAIRFSQEAYHEKISAYVRARCLAITHSQQVPIIFAYLRERNLGLEVRRIIFENVLESRSYTNMRNDISVRPLSHWATGTNRRDHFDIITLCPTLEQVTVMIDYSMFWSIDAKGAATLDTITAIFFKLSFHMFLTRGNIRKLCVDGLNYNQTRRDYPAEARLFGRAALENIRDGLEVQLIQHNVFNIEIEYNV</sequence>